<accession>A0A256G5T9</accession>
<dbReference type="EMBL" id="NNRM01000044">
    <property type="protein sequence ID" value="OYR22477.1"/>
    <property type="molecule type" value="Genomic_DNA"/>
</dbReference>
<proteinExistence type="predicted"/>
<protein>
    <submittedName>
        <fullName evidence="1">Putative membrane protein</fullName>
    </submittedName>
</protein>
<keyword evidence="2" id="KW-1185">Reference proteome</keyword>
<evidence type="ECO:0000313" key="1">
    <source>
        <dbReference type="EMBL" id="OYR22477.1"/>
    </source>
</evidence>
<comment type="caution">
    <text evidence="1">The sequence shown here is derived from an EMBL/GenBank/DDBJ whole genome shotgun (WGS) entry which is preliminary data.</text>
</comment>
<sequence>MRKSVVLFVLAVAVVLAFIVATPYYYGASPQNNGEQSAPAN</sequence>
<dbReference type="RefSeq" id="WP_268877857.1">
    <property type="nucleotide sequence ID" value="NZ_JBHEEM010000004.1"/>
</dbReference>
<dbReference type="AlphaFoldDB" id="A0A256G5T9"/>
<evidence type="ECO:0000313" key="2">
    <source>
        <dbReference type="Proteomes" id="UP000216188"/>
    </source>
</evidence>
<reference evidence="1 2" key="1">
    <citation type="submission" date="2017-07" db="EMBL/GenBank/DDBJ databases">
        <title>Phylogenetic study on the rhizospheric bacterium Ochrobactrum sp. A44.</title>
        <authorList>
            <person name="Krzyzanowska D.M."/>
            <person name="Ossowicki A."/>
            <person name="Rajewska M."/>
            <person name="Maciag T."/>
            <person name="Kaczynski Z."/>
            <person name="Czerwicka M."/>
            <person name="Jafra S."/>
        </authorList>
    </citation>
    <scope>NUCLEOTIDE SEQUENCE [LARGE SCALE GENOMIC DNA]</scope>
    <source>
        <strain evidence="1 2">CCUG 30717</strain>
    </source>
</reference>
<name>A0A256G5T9_9HYPH</name>
<gene>
    <name evidence="1" type="ORF">CEV34_4309</name>
</gene>
<dbReference type="Proteomes" id="UP000216188">
    <property type="component" value="Unassembled WGS sequence"/>
</dbReference>
<organism evidence="1 2">
    <name type="scientific">Brucella pseudogrignonensis</name>
    <dbReference type="NCBI Taxonomy" id="419475"/>
    <lineage>
        <taxon>Bacteria</taxon>
        <taxon>Pseudomonadati</taxon>
        <taxon>Pseudomonadota</taxon>
        <taxon>Alphaproteobacteria</taxon>
        <taxon>Hyphomicrobiales</taxon>
        <taxon>Brucellaceae</taxon>
        <taxon>Brucella/Ochrobactrum group</taxon>
        <taxon>Brucella</taxon>
    </lineage>
</organism>